<feature type="transmembrane region" description="Helical" evidence="1">
    <location>
        <begin position="78"/>
        <end position="98"/>
    </location>
</feature>
<evidence type="ECO:0000313" key="3">
    <source>
        <dbReference type="Proteomes" id="UP001521181"/>
    </source>
</evidence>
<name>A0ABS8YYL3_9RHOB</name>
<keyword evidence="1" id="KW-0472">Membrane</keyword>
<dbReference type="Proteomes" id="UP001521181">
    <property type="component" value="Unassembled WGS sequence"/>
</dbReference>
<evidence type="ECO:0000313" key="2">
    <source>
        <dbReference type="EMBL" id="MCE5973851.1"/>
    </source>
</evidence>
<accession>A0ABS8YYL3</accession>
<protein>
    <submittedName>
        <fullName evidence="2">Anti-sigma factor</fullName>
    </submittedName>
</protein>
<keyword evidence="1" id="KW-0812">Transmembrane</keyword>
<proteinExistence type="predicted"/>
<reference evidence="2 3" key="1">
    <citation type="submission" date="2021-12" db="EMBL/GenBank/DDBJ databases">
        <title>Sinirhodobacter sp. WL0062 is a bacterium isolated from seawater.</title>
        <authorList>
            <person name="Wang L."/>
            <person name="He W."/>
            <person name="Zhang D.-F."/>
        </authorList>
    </citation>
    <scope>NUCLEOTIDE SEQUENCE [LARGE SCALE GENOMIC DNA]</scope>
    <source>
        <strain evidence="2 3">WL0062</strain>
    </source>
</reference>
<evidence type="ECO:0000256" key="1">
    <source>
        <dbReference type="SAM" id="Phobius"/>
    </source>
</evidence>
<comment type="caution">
    <text evidence="2">The sequence shown here is derived from an EMBL/GenBank/DDBJ whole genome shotgun (WGS) entry which is preliminary data.</text>
</comment>
<dbReference type="RefSeq" id="WP_233676829.1">
    <property type="nucleotide sequence ID" value="NZ_JAJUOS010000007.1"/>
</dbReference>
<keyword evidence="1" id="KW-1133">Transmembrane helix</keyword>
<sequence>MTRDAAMTEDELQRYIDGRLDPARAEAVRRALADNPALAAEIEGQIADRDALRNALARRAAEPVPERLRLPPPATGGMARMAAAAAIFAVGIGLGWGLGRDWGAEHPLPSGIRVAQDETALAQEARVAHAVYAVEVVHPVEVRAEEREHLMAWLSKRLGRKLAAPDLSAHGFELVGGRLLPAGAGPAAQLMYEDASGLRATIYITAMPGDESAFRYSRSAEGVSSLAWLDEGYGCAISAPLDRAQLWPLAEATYEALAL</sequence>
<gene>
    <name evidence="2" type="ORF">LZA78_10195</name>
</gene>
<organism evidence="2 3">
    <name type="scientific">Rhodobacter flavimaris</name>
    <dbReference type="NCBI Taxonomy" id="2907145"/>
    <lineage>
        <taxon>Bacteria</taxon>
        <taxon>Pseudomonadati</taxon>
        <taxon>Pseudomonadota</taxon>
        <taxon>Alphaproteobacteria</taxon>
        <taxon>Rhodobacterales</taxon>
        <taxon>Rhodobacter group</taxon>
        <taxon>Rhodobacter</taxon>
    </lineage>
</organism>
<dbReference type="EMBL" id="JAJUOS010000007">
    <property type="protein sequence ID" value="MCE5973851.1"/>
    <property type="molecule type" value="Genomic_DNA"/>
</dbReference>
<keyword evidence="3" id="KW-1185">Reference proteome</keyword>